<dbReference type="PANTHER" id="PTHR30349">
    <property type="entry name" value="PHAGE INTEGRASE-RELATED"/>
    <property type="match status" value="1"/>
</dbReference>
<feature type="domain" description="Tyr recombinase" evidence="4">
    <location>
        <begin position="220"/>
        <end position="390"/>
    </location>
</feature>
<evidence type="ECO:0000313" key="5">
    <source>
        <dbReference type="EMBL" id="KAA8483774.1"/>
    </source>
</evidence>
<dbReference type="AlphaFoldDB" id="A0A5M9HEK9"/>
<dbReference type="InterPro" id="IPR025269">
    <property type="entry name" value="SAM-like_dom"/>
</dbReference>
<comment type="caution">
    <text evidence="5">The sequence shown here is derived from an EMBL/GenBank/DDBJ whole genome shotgun (WGS) entry which is preliminary data.</text>
</comment>
<keyword evidence="2" id="KW-0238">DNA-binding</keyword>
<protein>
    <submittedName>
        <fullName evidence="5">Site-specific integrase</fullName>
    </submittedName>
</protein>
<evidence type="ECO:0000259" key="4">
    <source>
        <dbReference type="PROSITE" id="PS51898"/>
    </source>
</evidence>
<dbReference type="InterPro" id="IPR011010">
    <property type="entry name" value="DNA_brk_join_enz"/>
</dbReference>
<reference evidence="5 6" key="1">
    <citation type="submission" date="2019-09" db="EMBL/GenBank/DDBJ databases">
        <title>Pararcticibacter amylolyticus gen. nov., sp. nov., isolated from a rottenly hemp rope, and reclassification of Pedobacter tournemirensis as Pararcticibacter tournemirensis comb. nov.</title>
        <authorList>
            <person name="Cai Y."/>
        </authorList>
    </citation>
    <scope>NUCLEOTIDE SEQUENCE [LARGE SCALE GENOMIC DNA]</scope>
    <source>
        <strain evidence="5 6">TF5-37.2-LB10</strain>
    </source>
</reference>
<dbReference type="InterPro" id="IPR010998">
    <property type="entry name" value="Integrase_recombinase_N"/>
</dbReference>
<gene>
    <name evidence="5" type="ORF">F1649_07755</name>
</gene>
<evidence type="ECO:0000313" key="6">
    <source>
        <dbReference type="Proteomes" id="UP000322918"/>
    </source>
</evidence>
<dbReference type="InterPro" id="IPR035386">
    <property type="entry name" value="Arm-DNA-bind_5"/>
</dbReference>
<organism evidence="5 6">
    <name type="scientific">Arcticibacter tournemirensis</name>
    <dbReference type="NCBI Taxonomy" id="699437"/>
    <lineage>
        <taxon>Bacteria</taxon>
        <taxon>Pseudomonadati</taxon>
        <taxon>Bacteroidota</taxon>
        <taxon>Sphingobacteriia</taxon>
        <taxon>Sphingobacteriales</taxon>
        <taxon>Sphingobacteriaceae</taxon>
        <taxon>Arcticibacter</taxon>
    </lineage>
</organism>
<dbReference type="InterPro" id="IPR013762">
    <property type="entry name" value="Integrase-like_cat_sf"/>
</dbReference>
<dbReference type="PROSITE" id="PS51898">
    <property type="entry name" value="TYR_RECOMBINASE"/>
    <property type="match status" value="1"/>
</dbReference>
<dbReference type="GO" id="GO:0006310">
    <property type="term" value="P:DNA recombination"/>
    <property type="evidence" value="ECO:0007669"/>
    <property type="project" value="UniProtKB-KW"/>
</dbReference>
<dbReference type="Pfam" id="PF17293">
    <property type="entry name" value="Arm-DNA-bind_5"/>
    <property type="match status" value="1"/>
</dbReference>
<evidence type="ECO:0000256" key="1">
    <source>
        <dbReference type="ARBA" id="ARBA00008857"/>
    </source>
</evidence>
<dbReference type="InterPro" id="IPR002104">
    <property type="entry name" value="Integrase_catalytic"/>
</dbReference>
<accession>A0A5M9HEK9</accession>
<dbReference type="SUPFAM" id="SSF56349">
    <property type="entry name" value="DNA breaking-rejoining enzymes"/>
    <property type="match status" value="1"/>
</dbReference>
<dbReference type="GO" id="GO:0003677">
    <property type="term" value="F:DNA binding"/>
    <property type="evidence" value="ECO:0007669"/>
    <property type="project" value="UniProtKB-KW"/>
</dbReference>
<keyword evidence="6" id="KW-1185">Reference proteome</keyword>
<dbReference type="Pfam" id="PF13102">
    <property type="entry name" value="Phage_int_SAM_5"/>
    <property type="match status" value="1"/>
</dbReference>
<dbReference type="CDD" id="cd01185">
    <property type="entry name" value="INTN1_C_like"/>
    <property type="match status" value="1"/>
</dbReference>
<dbReference type="PANTHER" id="PTHR30349:SF64">
    <property type="entry name" value="PROPHAGE INTEGRASE INTD-RELATED"/>
    <property type="match status" value="1"/>
</dbReference>
<dbReference type="Pfam" id="PF00589">
    <property type="entry name" value="Phage_integrase"/>
    <property type="match status" value="1"/>
</dbReference>
<dbReference type="Gene3D" id="1.10.443.10">
    <property type="entry name" value="Intergrase catalytic core"/>
    <property type="match status" value="1"/>
</dbReference>
<evidence type="ECO:0000256" key="2">
    <source>
        <dbReference type="ARBA" id="ARBA00023125"/>
    </source>
</evidence>
<keyword evidence="3" id="KW-0233">DNA recombination</keyword>
<name>A0A5M9HEK9_9SPHI</name>
<dbReference type="InterPro" id="IPR050090">
    <property type="entry name" value="Tyrosine_recombinase_XerCD"/>
</dbReference>
<proteinExistence type="inferred from homology"/>
<sequence>MLQHCFNMQSYSVKLVVNKDRVNKKTGLCSLYLKVIINRKPIPIPMGLKWPLSFISMEKGCILPREKKDPDFRDYEMIIISELSKINEIFKIYRLQDKLLTPELFKKELKSFSRRKNFIAFMSQRITERYNLKQIGVQTKKNHQSTLNKLSEFKEYIAFHEIDKRFLEKFAGWLKTEYENEDATVWTRIKDVNTYLEIAEGEGIGVNSDYKKYQISSPKGRIIYLEDEEIDRLFVLFNSRRLVPTHHQVLRAFLFSCFTSLRISDIRLAQWGWVTINKEMQFVPYKTRSTKKEVIIPLSRVAESLIEKKTGFFFSLPTDQEMNRSLKDLAVLADIKKDLTFHVARHTFGSHYYRETKDIISLQKIMGHYKLDTTMIYVHINEQDKRDGIKKLDEAFMRHMPVRRLVG</sequence>
<comment type="similarity">
    <text evidence="1">Belongs to the 'phage' integrase family.</text>
</comment>
<dbReference type="Proteomes" id="UP000322918">
    <property type="component" value="Unassembled WGS sequence"/>
</dbReference>
<dbReference type="GO" id="GO:0015074">
    <property type="term" value="P:DNA integration"/>
    <property type="evidence" value="ECO:0007669"/>
    <property type="project" value="InterPro"/>
</dbReference>
<dbReference type="Gene3D" id="1.10.150.130">
    <property type="match status" value="1"/>
</dbReference>
<dbReference type="OrthoDB" id="1493636at2"/>
<dbReference type="EMBL" id="VWNE01000010">
    <property type="protein sequence ID" value="KAA8483774.1"/>
    <property type="molecule type" value="Genomic_DNA"/>
</dbReference>
<evidence type="ECO:0000256" key="3">
    <source>
        <dbReference type="ARBA" id="ARBA00023172"/>
    </source>
</evidence>